<dbReference type="PANTHER" id="PTHR44688:SF16">
    <property type="entry name" value="DNA-BINDING TRANSCRIPTIONAL ACTIVATOR DEVR_DOSR"/>
    <property type="match status" value="1"/>
</dbReference>
<gene>
    <name evidence="6" type="ORF">BC739_008210</name>
</gene>
<organism evidence="6 7">
    <name type="scientific">Kutzneria viridogrisea</name>
    <dbReference type="NCBI Taxonomy" id="47990"/>
    <lineage>
        <taxon>Bacteria</taxon>
        <taxon>Bacillati</taxon>
        <taxon>Actinomycetota</taxon>
        <taxon>Actinomycetes</taxon>
        <taxon>Pseudonocardiales</taxon>
        <taxon>Pseudonocardiaceae</taxon>
        <taxon>Kutzneria</taxon>
    </lineage>
</organism>
<feature type="domain" description="PAS" evidence="5">
    <location>
        <begin position="42"/>
        <end position="91"/>
    </location>
</feature>
<dbReference type="Gene3D" id="3.30.450.20">
    <property type="entry name" value="PAS domain"/>
    <property type="match status" value="1"/>
</dbReference>
<dbReference type="InterPro" id="IPR013656">
    <property type="entry name" value="PAS_4"/>
</dbReference>
<dbReference type="Gene3D" id="1.10.10.10">
    <property type="entry name" value="Winged helix-like DNA-binding domain superfamily/Winged helix DNA-binding domain"/>
    <property type="match status" value="1"/>
</dbReference>
<dbReference type="PROSITE" id="PS50043">
    <property type="entry name" value="HTH_LUXR_2"/>
    <property type="match status" value="1"/>
</dbReference>
<dbReference type="Pfam" id="PF00196">
    <property type="entry name" value="GerE"/>
    <property type="match status" value="1"/>
</dbReference>
<dbReference type="InterPro" id="IPR036388">
    <property type="entry name" value="WH-like_DNA-bd_sf"/>
</dbReference>
<dbReference type="PANTHER" id="PTHR44688">
    <property type="entry name" value="DNA-BINDING TRANSCRIPTIONAL ACTIVATOR DEVR_DOSR"/>
    <property type="match status" value="1"/>
</dbReference>
<dbReference type="CDD" id="cd06170">
    <property type="entry name" value="LuxR_C_like"/>
    <property type="match status" value="1"/>
</dbReference>
<sequence length="206" mass="22704">MGDPEHEIAELQLARRQLAVWRNRFFALLDRTPVPTAICLVNGTVLGVNPAMAELFGTSPRNLHGRAVIELVQPRSQRDYERVVRDLVTGRRTRRVLAVRWAQGTGQVTVQAVDDDEGTGLLVTLQPDPLRHNVIPELTERERAVLRLVARGASSAEAAAELGITADGVNYHLTRLTARLSVPNRAALIARSYTLGLLDATAWPPR</sequence>
<dbReference type="InterPro" id="IPR000792">
    <property type="entry name" value="Tscrpt_reg_LuxR_C"/>
</dbReference>
<proteinExistence type="predicted"/>
<dbReference type="InterPro" id="IPR000014">
    <property type="entry name" value="PAS"/>
</dbReference>
<evidence type="ECO:0000256" key="3">
    <source>
        <dbReference type="ARBA" id="ARBA00023163"/>
    </source>
</evidence>
<dbReference type="SUPFAM" id="SSF55785">
    <property type="entry name" value="PYP-like sensor domain (PAS domain)"/>
    <property type="match status" value="1"/>
</dbReference>
<dbReference type="InterPro" id="IPR035965">
    <property type="entry name" value="PAS-like_dom_sf"/>
</dbReference>
<dbReference type="SUPFAM" id="SSF46894">
    <property type="entry name" value="C-terminal effector domain of the bipartite response regulators"/>
    <property type="match status" value="1"/>
</dbReference>
<dbReference type="RefSeq" id="WP_025354302.1">
    <property type="nucleotide sequence ID" value="NZ_BAAABQ010000087.1"/>
</dbReference>
<evidence type="ECO:0000256" key="1">
    <source>
        <dbReference type="ARBA" id="ARBA00023015"/>
    </source>
</evidence>
<dbReference type="Proteomes" id="UP000517916">
    <property type="component" value="Unassembled WGS sequence"/>
</dbReference>
<reference evidence="6 7" key="1">
    <citation type="submission" date="2020-08" db="EMBL/GenBank/DDBJ databases">
        <title>Genomic Encyclopedia of Archaeal and Bacterial Type Strains, Phase II (KMG-II): from individual species to whole genera.</title>
        <authorList>
            <person name="Goeker M."/>
        </authorList>
    </citation>
    <scope>NUCLEOTIDE SEQUENCE [LARGE SCALE GENOMIC DNA]</scope>
    <source>
        <strain evidence="6 7">DSM 43850</strain>
    </source>
</reference>
<dbReference type="SMART" id="SM00091">
    <property type="entry name" value="PAS"/>
    <property type="match status" value="1"/>
</dbReference>
<keyword evidence="2" id="KW-0238">DNA-binding</keyword>
<name>A0ABR6BVL5_9PSEU</name>
<evidence type="ECO:0000259" key="4">
    <source>
        <dbReference type="PROSITE" id="PS50043"/>
    </source>
</evidence>
<protein>
    <submittedName>
        <fullName evidence="6">PAS domain S-box-containing protein</fullName>
    </submittedName>
</protein>
<dbReference type="NCBIfam" id="TIGR00229">
    <property type="entry name" value="sensory_box"/>
    <property type="match status" value="1"/>
</dbReference>
<evidence type="ECO:0000313" key="6">
    <source>
        <dbReference type="EMBL" id="MBA8930963.1"/>
    </source>
</evidence>
<evidence type="ECO:0000259" key="5">
    <source>
        <dbReference type="PROSITE" id="PS50112"/>
    </source>
</evidence>
<dbReference type="PRINTS" id="PR00038">
    <property type="entry name" value="HTHLUXR"/>
</dbReference>
<feature type="domain" description="HTH luxR-type" evidence="4">
    <location>
        <begin position="131"/>
        <end position="196"/>
    </location>
</feature>
<accession>A0ABR6BVL5</accession>
<dbReference type="EMBL" id="JACJID010000008">
    <property type="protein sequence ID" value="MBA8930963.1"/>
    <property type="molecule type" value="Genomic_DNA"/>
</dbReference>
<evidence type="ECO:0000313" key="7">
    <source>
        <dbReference type="Proteomes" id="UP000517916"/>
    </source>
</evidence>
<dbReference type="PROSITE" id="PS50112">
    <property type="entry name" value="PAS"/>
    <property type="match status" value="1"/>
</dbReference>
<dbReference type="Pfam" id="PF08448">
    <property type="entry name" value="PAS_4"/>
    <property type="match status" value="1"/>
</dbReference>
<dbReference type="SMART" id="SM00421">
    <property type="entry name" value="HTH_LUXR"/>
    <property type="match status" value="1"/>
</dbReference>
<dbReference type="InterPro" id="IPR016032">
    <property type="entry name" value="Sig_transdc_resp-reg_C-effctor"/>
</dbReference>
<keyword evidence="7" id="KW-1185">Reference proteome</keyword>
<keyword evidence="3" id="KW-0804">Transcription</keyword>
<comment type="caution">
    <text evidence="6">The sequence shown here is derived from an EMBL/GenBank/DDBJ whole genome shotgun (WGS) entry which is preliminary data.</text>
</comment>
<keyword evidence="1" id="KW-0805">Transcription regulation</keyword>
<dbReference type="CDD" id="cd00130">
    <property type="entry name" value="PAS"/>
    <property type="match status" value="1"/>
</dbReference>
<evidence type="ECO:0000256" key="2">
    <source>
        <dbReference type="ARBA" id="ARBA00023125"/>
    </source>
</evidence>